<accession>A0A9D3RR49</accession>
<evidence type="ECO:0000313" key="3">
    <source>
        <dbReference type="EMBL" id="KAG5839878.1"/>
    </source>
</evidence>
<feature type="transmembrane region" description="Helical" evidence="2">
    <location>
        <begin position="63"/>
        <end position="85"/>
    </location>
</feature>
<protein>
    <submittedName>
        <fullName evidence="3">Uncharacterized protein</fullName>
    </submittedName>
</protein>
<feature type="region of interest" description="Disordered" evidence="1">
    <location>
        <begin position="14"/>
        <end position="55"/>
    </location>
</feature>
<dbReference type="EMBL" id="JAFIRN010000011">
    <property type="protein sequence ID" value="KAG5839878.1"/>
    <property type="molecule type" value="Genomic_DNA"/>
</dbReference>
<feature type="compositionally biased region" description="Basic and acidic residues" evidence="1">
    <location>
        <begin position="41"/>
        <end position="50"/>
    </location>
</feature>
<dbReference type="AlphaFoldDB" id="A0A9D3RR49"/>
<evidence type="ECO:0000313" key="4">
    <source>
        <dbReference type="Proteomes" id="UP001044222"/>
    </source>
</evidence>
<keyword evidence="4" id="KW-1185">Reference proteome</keyword>
<gene>
    <name evidence="3" type="ORF">ANANG_G00209790</name>
</gene>
<sequence>MYCSHQVLHPQHSEVFTGSEGPTPRRCWGARASSDPSSRPFLRDAGERKQGSKPRTVGGIERTVMTAINALLAILTGAAMGLVGLPPRPVSICCASAR</sequence>
<keyword evidence="2" id="KW-1133">Transmembrane helix</keyword>
<comment type="caution">
    <text evidence="3">The sequence shown here is derived from an EMBL/GenBank/DDBJ whole genome shotgun (WGS) entry which is preliminary data.</text>
</comment>
<name>A0A9D3RR49_ANGAN</name>
<keyword evidence="2" id="KW-0812">Transmembrane</keyword>
<evidence type="ECO:0000256" key="2">
    <source>
        <dbReference type="SAM" id="Phobius"/>
    </source>
</evidence>
<keyword evidence="2" id="KW-0472">Membrane</keyword>
<organism evidence="3 4">
    <name type="scientific">Anguilla anguilla</name>
    <name type="common">European freshwater eel</name>
    <name type="synonym">Muraena anguilla</name>
    <dbReference type="NCBI Taxonomy" id="7936"/>
    <lineage>
        <taxon>Eukaryota</taxon>
        <taxon>Metazoa</taxon>
        <taxon>Chordata</taxon>
        <taxon>Craniata</taxon>
        <taxon>Vertebrata</taxon>
        <taxon>Euteleostomi</taxon>
        <taxon>Actinopterygii</taxon>
        <taxon>Neopterygii</taxon>
        <taxon>Teleostei</taxon>
        <taxon>Anguilliformes</taxon>
        <taxon>Anguillidae</taxon>
        <taxon>Anguilla</taxon>
    </lineage>
</organism>
<feature type="non-terminal residue" evidence="3">
    <location>
        <position position="1"/>
    </location>
</feature>
<dbReference type="Proteomes" id="UP001044222">
    <property type="component" value="Chromosome 11"/>
</dbReference>
<evidence type="ECO:0000256" key="1">
    <source>
        <dbReference type="SAM" id="MobiDB-lite"/>
    </source>
</evidence>
<proteinExistence type="predicted"/>
<reference evidence="3" key="1">
    <citation type="submission" date="2021-01" db="EMBL/GenBank/DDBJ databases">
        <title>A chromosome-scale assembly of European eel, Anguilla anguilla.</title>
        <authorList>
            <person name="Henkel C."/>
            <person name="Jong-Raadsen S.A."/>
            <person name="Dufour S."/>
            <person name="Weltzien F.-A."/>
            <person name="Palstra A.P."/>
            <person name="Pelster B."/>
            <person name="Spaink H.P."/>
            <person name="Van Den Thillart G.E."/>
            <person name="Jansen H."/>
            <person name="Zahm M."/>
            <person name="Klopp C."/>
            <person name="Cedric C."/>
            <person name="Louis A."/>
            <person name="Berthelot C."/>
            <person name="Parey E."/>
            <person name="Roest Crollius H."/>
            <person name="Montfort J."/>
            <person name="Robinson-Rechavi M."/>
            <person name="Bucao C."/>
            <person name="Bouchez O."/>
            <person name="Gislard M."/>
            <person name="Lluch J."/>
            <person name="Milhes M."/>
            <person name="Lampietro C."/>
            <person name="Lopez Roques C."/>
            <person name="Donnadieu C."/>
            <person name="Braasch I."/>
            <person name="Desvignes T."/>
            <person name="Postlethwait J."/>
            <person name="Bobe J."/>
            <person name="Guiguen Y."/>
            <person name="Dirks R."/>
        </authorList>
    </citation>
    <scope>NUCLEOTIDE SEQUENCE</scope>
    <source>
        <strain evidence="3">Tag_6206</strain>
        <tissue evidence="3">Liver</tissue>
    </source>
</reference>